<organism evidence="1 2">
    <name type="scientific">Streptococcus mitis</name>
    <dbReference type="NCBI Taxonomy" id="28037"/>
    <lineage>
        <taxon>Bacteria</taxon>
        <taxon>Bacillati</taxon>
        <taxon>Bacillota</taxon>
        <taxon>Bacilli</taxon>
        <taxon>Lactobacillales</taxon>
        <taxon>Streptococcaceae</taxon>
        <taxon>Streptococcus</taxon>
        <taxon>Streptococcus mitis group</taxon>
    </lineage>
</organism>
<reference evidence="1 2" key="1">
    <citation type="submission" date="2016-01" db="EMBL/GenBank/DDBJ databases">
        <authorList>
            <person name="Oliw E.H."/>
        </authorList>
    </citation>
    <scope>NUCLEOTIDE SEQUENCE [LARGE SCALE GENOMIC DNA]</scope>
    <source>
        <strain evidence="1 2">CMW7705B</strain>
    </source>
</reference>
<protein>
    <submittedName>
        <fullName evidence="1">Uncharacterized protein</fullName>
    </submittedName>
</protein>
<dbReference type="PATRIC" id="fig|28037.231.peg.1667"/>
<proteinExistence type="predicted"/>
<dbReference type="EMBL" id="LRQR01000097">
    <property type="protein sequence ID" value="KXA58735.1"/>
    <property type="molecule type" value="Genomic_DNA"/>
</dbReference>
<comment type="caution">
    <text evidence="1">The sequence shown here is derived from an EMBL/GenBank/DDBJ whole genome shotgun (WGS) entry which is preliminary data.</text>
</comment>
<gene>
    <name evidence="1" type="ORF">HMPREF3228_01676</name>
</gene>
<evidence type="ECO:0000313" key="1">
    <source>
        <dbReference type="EMBL" id="KXA58735.1"/>
    </source>
</evidence>
<feature type="non-terminal residue" evidence="1">
    <location>
        <position position="1"/>
    </location>
</feature>
<name>A0A133RUC8_STRMT</name>
<dbReference type="AlphaFoldDB" id="A0A133RUC8"/>
<sequence length="44" mass="5041">PKDAGFHFVQASLLLTRHWSLKEPLVLLTTIPKGILIFFYTQSI</sequence>
<evidence type="ECO:0000313" key="2">
    <source>
        <dbReference type="Proteomes" id="UP000070065"/>
    </source>
</evidence>
<dbReference type="Proteomes" id="UP000070065">
    <property type="component" value="Unassembled WGS sequence"/>
</dbReference>
<accession>A0A133RUC8</accession>